<organism evidence="11 12">
    <name type="scientific">Acaromyces ingoldii</name>
    <dbReference type="NCBI Taxonomy" id="215250"/>
    <lineage>
        <taxon>Eukaryota</taxon>
        <taxon>Fungi</taxon>
        <taxon>Dikarya</taxon>
        <taxon>Basidiomycota</taxon>
        <taxon>Ustilaginomycotina</taxon>
        <taxon>Exobasidiomycetes</taxon>
        <taxon>Exobasidiales</taxon>
        <taxon>Cryptobasidiaceae</taxon>
        <taxon>Acaromyces</taxon>
    </lineage>
</organism>
<accession>A0A316YFJ6</accession>
<gene>
    <name evidence="11" type="ORF">FA10DRAFT_255666</name>
</gene>
<dbReference type="InterPro" id="IPR003663">
    <property type="entry name" value="Sugar/inositol_transpt"/>
</dbReference>
<keyword evidence="3 8" id="KW-0813">Transport</keyword>
<evidence type="ECO:0000313" key="11">
    <source>
        <dbReference type="EMBL" id="PWN87979.1"/>
    </source>
</evidence>
<dbReference type="PROSITE" id="PS00216">
    <property type="entry name" value="SUGAR_TRANSPORT_1"/>
    <property type="match status" value="1"/>
</dbReference>
<dbReference type="Proteomes" id="UP000245768">
    <property type="component" value="Unassembled WGS sequence"/>
</dbReference>
<dbReference type="SUPFAM" id="SSF103473">
    <property type="entry name" value="MFS general substrate transporter"/>
    <property type="match status" value="1"/>
</dbReference>
<feature type="transmembrane region" description="Helical" evidence="9">
    <location>
        <begin position="86"/>
        <end position="106"/>
    </location>
</feature>
<sequence length="582" mass="62654">MITKSSQAGGVETVLLQRRLELSARPGVNGLLANPRTFLIALFASLGGCVYGYNQGMFGQVLNMKSFQAASGTENISNDNPTLTSFLTAILELGAWVGVLANGILADQVGRKMCVVIAVFFFSIGVIVQACTHGGSYTYILGGRFVTGLGVGSLSMIVPLYNAELSPPEIRGALVSLQQLAITFGIMIAYWITYGTNFIGGTGEGQSNASWLVPICIQLGPALILGAGILFMPQSPRWLMDVGREEECLSTIAGLRRLAVDHPLVQMEFLEVKAQKLFETRVSEMDNPQLQDGSRRSNFMLGVKGYASLISSRSNLKRLTVAVLIMVFQQWTGVNFILYYAPFIFQKLGLGGQTTSLLASGVVGVAMFLATIPAVLYSDKLGRKPLLITGAAMMGICHFVVGIIIARVNPDPKNPIGFQNHPAAGWVAVVFIWLFAIAFGFSWGPCAWVLVAEVFPLGLRAKGVSIGASSNWLNNFAVGMSTYNFVSAAPYGAYIFLGLMCVLAVGYVWFLVPETKNRTLDEIDELFGDDSGRSQLESQMLAAAYRDVGLLEVAGVEKEAPVVSALPHSDRSLHSHSSEAKE</sequence>
<dbReference type="PROSITE" id="PS50850">
    <property type="entry name" value="MFS"/>
    <property type="match status" value="1"/>
</dbReference>
<feature type="transmembrane region" description="Helical" evidence="9">
    <location>
        <begin position="136"/>
        <end position="161"/>
    </location>
</feature>
<evidence type="ECO:0000313" key="12">
    <source>
        <dbReference type="Proteomes" id="UP000245768"/>
    </source>
</evidence>
<dbReference type="InterPro" id="IPR005829">
    <property type="entry name" value="Sugar_transporter_CS"/>
</dbReference>
<proteinExistence type="inferred from homology"/>
<comment type="catalytic activity">
    <reaction evidence="7">
        <text>myo-inositol(out) + H(+)(out) = myo-inositol(in) + H(+)(in)</text>
        <dbReference type="Rhea" id="RHEA:60364"/>
        <dbReference type="ChEBI" id="CHEBI:15378"/>
        <dbReference type="ChEBI" id="CHEBI:17268"/>
    </reaction>
</comment>
<dbReference type="EMBL" id="KZ819639">
    <property type="protein sequence ID" value="PWN87979.1"/>
    <property type="molecule type" value="Genomic_DNA"/>
</dbReference>
<keyword evidence="4 9" id="KW-0812">Transmembrane</keyword>
<comment type="similarity">
    <text evidence="2 8">Belongs to the major facilitator superfamily. Sugar transporter (TC 2.A.1.1) family.</text>
</comment>
<dbReference type="Gene3D" id="1.20.1250.20">
    <property type="entry name" value="MFS general substrate transporter like domains"/>
    <property type="match status" value="1"/>
</dbReference>
<evidence type="ECO:0000256" key="1">
    <source>
        <dbReference type="ARBA" id="ARBA00004141"/>
    </source>
</evidence>
<evidence type="ECO:0000256" key="7">
    <source>
        <dbReference type="ARBA" id="ARBA00049119"/>
    </source>
</evidence>
<feature type="transmembrane region" description="Helical" evidence="9">
    <location>
        <begin position="113"/>
        <end position="130"/>
    </location>
</feature>
<feature type="transmembrane region" description="Helical" evidence="9">
    <location>
        <begin position="173"/>
        <end position="192"/>
    </location>
</feature>
<evidence type="ECO:0000256" key="2">
    <source>
        <dbReference type="ARBA" id="ARBA00010992"/>
    </source>
</evidence>
<dbReference type="GeneID" id="37041692"/>
<dbReference type="InParanoid" id="A0A316YFJ6"/>
<dbReference type="FunFam" id="1.20.1250.20:FF:000026">
    <property type="entry name" value="MFS quinate transporter QutD"/>
    <property type="match status" value="1"/>
</dbReference>
<dbReference type="STRING" id="215250.A0A316YFJ6"/>
<feature type="transmembrane region" description="Helical" evidence="9">
    <location>
        <begin position="386"/>
        <end position="406"/>
    </location>
</feature>
<dbReference type="InterPro" id="IPR020846">
    <property type="entry name" value="MFS_dom"/>
</dbReference>
<dbReference type="GO" id="GO:0005351">
    <property type="term" value="F:carbohydrate:proton symporter activity"/>
    <property type="evidence" value="ECO:0007669"/>
    <property type="project" value="TreeGrafter"/>
</dbReference>
<dbReference type="InterPro" id="IPR005828">
    <property type="entry name" value="MFS_sugar_transport-like"/>
</dbReference>
<feature type="transmembrane region" description="Helical" evidence="9">
    <location>
        <begin position="357"/>
        <end position="377"/>
    </location>
</feature>
<evidence type="ECO:0000256" key="9">
    <source>
        <dbReference type="SAM" id="Phobius"/>
    </source>
</evidence>
<evidence type="ECO:0000256" key="3">
    <source>
        <dbReference type="ARBA" id="ARBA00022448"/>
    </source>
</evidence>
<dbReference type="RefSeq" id="XP_025375177.1">
    <property type="nucleotide sequence ID" value="XM_025519776.1"/>
</dbReference>
<feature type="transmembrane region" description="Helical" evidence="9">
    <location>
        <begin position="212"/>
        <end position="231"/>
    </location>
</feature>
<dbReference type="Pfam" id="PF00083">
    <property type="entry name" value="Sugar_tr"/>
    <property type="match status" value="1"/>
</dbReference>
<feature type="transmembrane region" description="Helical" evidence="9">
    <location>
        <begin position="491"/>
        <end position="512"/>
    </location>
</feature>
<dbReference type="NCBIfam" id="TIGR00879">
    <property type="entry name" value="SP"/>
    <property type="match status" value="1"/>
</dbReference>
<dbReference type="GO" id="GO:0016020">
    <property type="term" value="C:membrane"/>
    <property type="evidence" value="ECO:0007669"/>
    <property type="project" value="UniProtKB-SubCell"/>
</dbReference>
<evidence type="ECO:0000256" key="8">
    <source>
        <dbReference type="RuleBase" id="RU003346"/>
    </source>
</evidence>
<dbReference type="InterPro" id="IPR050360">
    <property type="entry name" value="MFS_Sugar_Transporters"/>
</dbReference>
<dbReference type="PRINTS" id="PR00171">
    <property type="entry name" value="SUGRTRNSPORT"/>
</dbReference>
<keyword evidence="12" id="KW-1185">Reference proteome</keyword>
<dbReference type="InterPro" id="IPR036259">
    <property type="entry name" value="MFS_trans_sf"/>
</dbReference>
<dbReference type="OrthoDB" id="8120565at2759"/>
<evidence type="ECO:0000256" key="4">
    <source>
        <dbReference type="ARBA" id="ARBA00022692"/>
    </source>
</evidence>
<dbReference type="PANTHER" id="PTHR48022:SF2">
    <property type="entry name" value="PLASTIDIC GLUCOSE TRANSPORTER 4"/>
    <property type="match status" value="1"/>
</dbReference>
<dbReference type="AlphaFoldDB" id="A0A316YFJ6"/>
<feature type="transmembrane region" description="Helical" evidence="9">
    <location>
        <begin position="319"/>
        <end position="345"/>
    </location>
</feature>
<feature type="transmembrane region" description="Helical" evidence="9">
    <location>
        <begin position="37"/>
        <end position="54"/>
    </location>
</feature>
<feature type="domain" description="Major facilitator superfamily (MFS) profile" evidence="10">
    <location>
        <begin position="40"/>
        <end position="516"/>
    </location>
</feature>
<feature type="transmembrane region" description="Helical" evidence="9">
    <location>
        <begin position="426"/>
        <end position="451"/>
    </location>
</feature>
<evidence type="ECO:0000256" key="6">
    <source>
        <dbReference type="ARBA" id="ARBA00023136"/>
    </source>
</evidence>
<evidence type="ECO:0000259" key="10">
    <source>
        <dbReference type="PROSITE" id="PS50850"/>
    </source>
</evidence>
<dbReference type="PANTHER" id="PTHR48022">
    <property type="entry name" value="PLASTIDIC GLUCOSE TRANSPORTER 4"/>
    <property type="match status" value="1"/>
</dbReference>
<reference evidence="11" key="1">
    <citation type="journal article" date="2018" name="Mol. Biol. Evol.">
        <title>Broad Genomic Sampling Reveals a Smut Pathogenic Ancestry of the Fungal Clade Ustilaginomycotina.</title>
        <authorList>
            <person name="Kijpornyongpan T."/>
            <person name="Mondo S.J."/>
            <person name="Barry K."/>
            <person name="Sandor L."/>
            <person name="Lee J."/>
            <person name="Lipzen A."/>
            <person name="Pangilinan J."/>
            <person name="LaButti K."/>
            <person name="Hainaut M."/>
            <person name="Henrissat B."/>
            <person name="Grigoriev I.V."/>
            <person name="Spatafora J.W."/>
            <person name="Aime M.C."/>
        </authorList>
    </citation>
    <scope>NUCLEOTIDE SEQUENCE [LARGE SCALE GENOMIC DNA]</scope>
    <source>
        <strain evidence="11">MCA 4198</strain>
    </source>
</reference>
<evidence type="ECO:0000256" key="5">
    <source>
        <dbReference type="ARBA" id="ARBA00022989"/>
    </source>
</evidence>
<name>A0A316YFJ6_9BASI</name>
<dbReference type="PROSITE" id="PS00217">
    <property type="entry name" value="SUGAR_TRANSPORT_2"/>
    <property type="match status" value="1"/>
</dbReference>
<comment type="subcellular location">
    <subcellularLocation>
        <location evidence="1">Membrane</location>
        <topology evidence="1">Multi-pass membrane protein</topology>
    </subcellularLocation>
</comment>
<keyword evidence="6 9" id="KW-0472">Membrane</keyword>
<keyword evidence="5 9" id="KW-1133">Transmembrane helix</keyword>
<protein>
    <submittedName>
        <fullName evidence="11">General substrate transporter</fullName>
    </submittedName>
</protein>